<dbReference type="GO" id="GO:0007165">
    <property type="term" value="P:signal transduction"/>
    <property type="evidence" value="ECO:0007669"/>
    <property type="project" value="UniProtKB-KW"/>
</dbReference>
<evidence type="ECO:0000256" key="2">
    <source>
        <dbReference type="ARBA" id="ARBA00022475"/>
    </source>
</evidence>
<keyword evidence="8 10" id="KW-0675">Receptor</keyword>
<keyword evidence="6 10" id="KW-1133">Transmembrane helix</keyword>
<organism evidence="11 12">
    <name type="scientific">Ceratitis capitata</name>
    <name type="common">Mediterranean fruit fly</name>
    <name type="synonym">Tephritis capitata</name>
    <dbReference type="NCBI Taxonomy" id="7213"/>
    <lineage>
        <taxon>Eukaryota</taxon>
        <taxon>Metazoa</taxon>
        <taxon>Ecdysozoa</taxon>
        <taxon>Arthropoda</taxon>
        <taxon>Hexapoda</taxon>
        <taxon>Insecta</taxon>
        <taxon>Pterygota</taxon>
        <taxon>Neoptera</taxon>
        <taxon>Endopterygota</taxon>
        <taxon>Diptera</taxon>
        <taxon>Brachycera</taxon>
        <taxon>Muscomorpha</taxon>
        <taxon>Tephritoidea</taxon>
        <taxon>Tephritidae</taxon>
        <taxon>Ceratitis</taxon>
        <taxon>Ceratitis</taxon>
    </lineage>
</organism>
<dbReference type="InterPro" id="IPR004117">
    <property type="entry name" value="7tm6_olfct_rcpt"/>
</dbReference>
<reference evidence="11" key="1">
    <citation type="submission" date="2020-11" db="EMBL/GenBank/DDBJ databases">
        <authorList>
            <person name="Whitehead M."/>
        </authorList>
    </citation>
    <scope>NUCLEOTIDE SEQUENCE</scope>
    <source>
        <strain evidence="11">EGII</strain>
    </source>
</reference>
<feature type="transmembrane region" description="Helical" evidence="10">
    <location>
        <begin position="279"/>
        <end position="303"/>
    </location>
</feature>
<dbReference type="GO" id="GO:0005549">
    <property type="term" value="F:odorant binding"/>
    <property type="evidence" value="ECO:0007669"/>
    <property type="project" value="InterPro"/>
</dbReference>
<comment type="caution">
    <text evidence="11">The sequence shown here is derived from an EMBL/GenBank/DDBJ whole genome shotgun (WGS) entry which is preliminary data.</text>
</comment>
<evidence type="ECO:0000256" key="8">
    <source>
        <dbReference type="ARBA" id="ARBA00023170"/>
    </source>
</evidence>
<gene>
    <name evidence="11" type="ORF">CCAP1982_LOCUS6797</name>
</gene>
<keyword evidence="7 10" id="KW-0472">Membrane</keyword>
<dbReference type="PANTHER" id="PTHR21137">
    <property type="entry name" value="ODORANT RECEPTOR"/>
    <property type="match status" value="1"/>
</dbReference>
<comment type="subcellular location">
    <subcellularLocation>
        <location evidence="1 10">Cell membrane</location>
        <topology evidence="1 10">Multi-pass membrane protein</topology>
    </subcellularLocation>
</comment>
<evidence type="ECO:0000256" key="9">
    <source>
        <dbReference type="ARBA" id="ARBA00023224"/>
    </source>
</evidence>
<dbReference type="GO" id="GO:0004984">
    <property type="term" value="F:olfactory receptor activity"/>
    <property type="evidence" value="ECO:0007669"/>
    <property type="project" value="InterPro"/>
</dbReference>
<accession>A0A811UHD0</accession>
<dbReference type="GO" id="GO:0005886">
    <property type="term" value="C:plasma membrane"/>
    <property type="evidence" value="ECO:0007669"/>
    <property type="project" value="UniProtKB-SubCell"/>
</dbReference>
<evidence type="ECO:0000256" key="5">
    <source>
        <dbReference type="ARBA" id="ARBA00022725"/>
    </source>
</evidence>
<evidence type="ECO:0000256" key="3">
    <source>
        <dbReference type="ARBA" id="ARBA00022606"/>
    </source>
</evidence>
<feature type="transmembrane region" description="Helical" evidence="10">
    <location>
        <begin position="123"/>
        <end position="146"/>
    </location>
</feature>
<evidence type="ECO:0000313" key="12">
    <source>
        <dbReference type="Proteomes" id="UP000606786"/>
    </source>
</evidence>
<keyword evidence="5 10" id="KW-0552">Olfaction</keyword>
<keyword evidence="2" id="KW-1003">Cell membrane</keyword>
<evidence type="ECO:0000256" key="4">
    <source>
        <dbReference type="ARBA" id="ARBA00022692"/>
    </source>
</evidence>
<keyword evidence="9 10" id="KW-0807">Transducer</keyword>
<comment type="similarity">
    <text evidence="10">Belongs to the insect chemoreceptor superfamily. Heteromeric odorant receptor channel (TC 1.A.69) family.</text>
</comment>
<sequence>MSKSKVDAVSIFVRLIFFWRVLGFTTNYNKHLVRIYDVFVTIIVTLAFPMHLMLGVIFAKDKETIFINLAIGISSIACTAKHFMLRPSIDKILYVNNILRQLDERVQNVADTDYYVKQMREKAIFMINFFIVVYFSVAIMALLSALWTGKILYPAYVLLDWQSGTWRYLAVMTFQTFGLNMQIVQNLTNDAYGPMVLCMLSGHVHLLSNRVIHIGHDHETDVDDNYAELVRSIEDYKLLMSTTKLVERIISSSYMVQFTAVGVNVVVGLIYLLFFADNLFAYCYYLFHIVAIMIEIFPCCYYGSMVQAEFHALSYAIFRSNWLTQPRKFRRTAITFTELSLKDVTMTAGGMMRIHLDSFFKTCKMGYSIFTVLQSLK</sequence>
<proteinExistence type="inferred from homology"/>
<feature type="transmembrane region" description="Helical" evidence="10">
    <location>
        <begin position="254"/>
        <end position="273"/>
    </location>
</feature>
<protein>
    <recommendedName>
        <fullName evidence="10">Odorant receptor</fullName>
    </recommendedName>
</protein>
<dbReference type="EMBL" id="CAJHJT010000012">
    <property type="protein sequence ID" value="CAD6998181.1"/>
    <property type="molecule type" value="Genomic_DNA"/>
</dbReference>
<feature type="transmembrane region" description="Helical" evidence="10">
    <location>
        <begin position="6"/>
        <end position="23"/>
    </location>
</feature>
<dbReference type="Proteomes" id="UP000606786">
    <property type="component" value="Unassembled WGS sequence"/>
</dbReference>
<keyword evidence="12" id="KW-1185">Reference proteome</keyword>
<evidence type="ECO:0000256" key="7">
    <source>
        <dbReference type="ARBA" id="ARBA00023136"/>
    </source>
</evidence>
<dbReference type="OrthoDB" id="5846619at2759"/>
<evidence type="ECO:0000256" key="1">
    <source>
        <dbReference type="ARBA" id="ARBA00004651"/>
    </source>
</evidence>
<keyword evidence="4 10" id="KW-0812">Transmembrane</keyword>
<name>A0A811UHD0_CERCA</name>
<dbReference type="AlphaFoldDB" id="A0A811UHD0"/>
<dbReference type="Pfam" id="PF02949">
    <property type="entry name" value="7tm_6"/>
    <property type="match status" value="1"/>
</dbReference>
<feature type="transmembrane region" description="Helical" evidence="10">
    <location>
        <begin position="65"/>
        <end position="84"/>
    </location>
</feature>
<feature type="transmembrane region" description="Helical" evidence="10">
    <location>
        <begin position="35"/>
        <end position="59"/>
    </location>
</feature>
<dbReference type="PANTHER" id="PTHR21137:SF35">
    <property type="entry name" value="ODORANT RECEPTOR 19A-RELATED"/>
    <property type="match status" value="1"/>
</dbReference>
<evidence type="ECO:0000313" key="11">
    <source>
        <dbReference type="EMBL" id="CAD6998181.1"/>
    </source>
</evidence>
<evidence type="ECO:0000256" key="10">
    <source>
        <dbReference type="RuleBase" id="RU351113"/>
    </source>
</evidence>
<keyword evidence="3 10" id="KW-0716">Sensory transduction</keyword>
<comment type="caution">
    <text evidence="10">Lacks conserved residue(s) required for the propagation of feature annotation.</text>
</comment>
<evidence type="ECO:0000256" key="6">
    <source>
        <dbReference type="ARBA" id="ARBA00022989"/>
    </source>
</evidence>